<gene>
    <name evidence="1" type="ORF">HPB49_017879</name>
</gene>
<dbReference type="Proteomes" id="UP000821865">
    <property type="component" value="Chromosome 9"/>
</dbReference>
<comment type="caution">
    <text evidence="1">The sequence shown here is derived from an EMBL/GenBank/DDBJ whole genome shotgun (WGS) entry which is preliminary data.</text>
</comment>
<sequence length="492" mass="53946">MAFKAGMLALLVLATLLSAMAEDMHVERQTTEGRVRGKIVRSLGKSVEEYRGIPFAEPPVGKLRFRPPQPKAPWEGTLDATEGTTVCPQVTFYDTGMESLKVTEDCLHLNVWVPELARNPGANRPVLVWIHGGGFTFGSANEANYSGAVLTAFADVVVVSMNYRLSILGFLNGNSPDAPGNVGLLDQVMALKWVQRNIEFFGGDPQQVTLFGQSAGSWSVHAHIMSPMSEGLFKRALLMSGTMYSIDVWDTVHESMVKGDKMAGIVGCSEGGKIDLSSNPDNVISCLRNKSAEELVTASAESVAPKLMPFFPTYHDGFLPRNPIEAMKHGFFAPVDVMAGVTSDEGACFLLFPRVEEILDDDLVSVPPERLADSLQTYYVLRMYLDDASEGDNNALRRQYLDFSSDRVFNCPLRFFADTHSQRGGKVFAYVFAHRSANASLPGWMGQPHASDMPFVFGKTYAAEPASEEGRMSEAFMRMMATFAENGRNSVI</sequence>
<organism evidence="1 2">
    <name type="scientific">Dermacentor silvarum</name>
    <name type="common">Tick</name>
    <dbReference type="NCBI Taxonomy" id="543639"/>
    <lineage>
        <taxon>Eukaryota</taxon>
        <taxon>Metazoa</taxon>
        <taxon>Ecdysozoa</taxon>
        <taxon>Arthropoda</taxon>
        <taxon>Chelicerata</taxon>
        <taxon>Arachnida</taxon>
        <taxon>Acari</taxon>
        <taxon>Parasitiformes</taxon>
        <taxon>Ixodida</taxon>
        <taxon>Ixodoidea</taxon>
        <taxon>Ixodidae</taxon>
        <taxon>Rhipicephalinae</taxon>
        <taxon>Dermacentor</taxon>
    </lineage>
</organism>
<accession>A0ACB8C4T6</accession>
<proteinExistence type="predicted"/>
<keyword evidence="2" id="KW-1185">Reference proteome</keyword>
<reference evidence="1" key="1">
    <citation type="submission" date="2020-05" db="EMBL/GenBank/DDBJ databases">
        <title>Large-scale comparative analyses of tick genomes elucidate their genetic diversity and vector capacities.</title>
        <authorList>
            <person name="Jia N."/>
            <person name="Wang J."/>
            <person name="Shi W."/>
            <person name="Du L."/>
            <person name="Sun Y."/>
            <person name="Zhan W."/>
            <person name="Jiang J."/>
            <person name="Wang Q."/>
            <person name="Zhang B."/>
            <person name="Ji P."/>
            <person name="Sakyi L.B."/>
            <person name="Cui X."/>
            <person name="Yuan T."/>
            <person name="Jiang B."/>
            <person name="Yang W."/>
            <person name="Lam T.T.-Y."/>
            <person name="Chang Q."/>
            <person name="Ding S."/>
            <person name="Wang X."/>
            <person name="Zhu J."/>
            <person name="Ruan X."/>
            <person name="Zhao L."/>
            <person name="Wei J."/>
            <person name="Que T."/>
            <person name="Du C."/>
            <person name="Cheng J."/>
            <person name="Dai P."/>
            <person name="Han X."/>
            <person name="Huang E."/>
            <person name="Gao Y."/>
            <person name="Liu J."/>
            <person name="Shao H."/>
            <person name="Ye R."/>
            <person name="Li L."/>
            <person name="Wei W."/>
            <person name="Wang X."/>
            <person name="Wang C."/>
            <person name="Yang T."/>
            <person name="Huo Q."/>
            <person name="Li W."/>
            <person name="Guo W."/>
            <person name="Chen H."/>
            <person name="Zhou L."/>
            <person name="Ni X."/>
            <person name="Tian J."/>
            <person name="Zhou Y."/>
            <person name="Sheng Y."/>
            <person name="Liu T."/>
            <person name="Pan Y."/>
            <person name="Xia L."/>
            <person name="Li J."/>
            <person name="Zhao F."/>
            <person name="Cao W."/>
        </authorList>
    </citation>
    <scope>NUCLEOTIDE SEQUENCE</scope>
    <source>
        <strain evidence="1">Dsil-2018</strain>
    </source>
</reference>
<dbReference type="EMBL" id="CM023478">
    <property type="protein sequence ID" value="KAH7933830.1"/>
    <property type="molecule type" value="Genomic_DNA"/>
</dbReference>
<evidence type="ECO:0000313" key="2">
    <source>
        <dbReference type="Proteomes" id="UP000821865"/>
    </source>
</evidence>
<protein>
    <submittedName>
        <fullName evidence="1">Uncharacterized protein</fullName>
    </submittedName>
</protein>
<evidence type="ECO:0000313" key="1">
    <source>
        <dbReference type="EMBL" id="KAH7933830.1"/>
    </source>
</evidence>
<name>A0ACB8C4T6_DERSI</name>